<sequence>MFACSPYPRHENFLEEVRAEVTQQAFRINHHACLTIWGGNNEIETSFDWYKESAANKQLFSVDFAELFIDTVMPAVHRPGFTDIAFVDTSPSNGPISHDPQDPYVKRWGDSGSWDQGDVHFYDYVNDAFDPDTYPRAKFVSEFGVMSLPSWHIYQQYTRSEDWNRRVPRHPSGCGTPMGMQSWLYQLWTYLTQVQQAHAYDVAISHWRRLKGAPDARTMGVLYWQLNDIWAERSVLVPAGAKQRGLFVGASDV</sequence>
<dbReference type="AlphaFoldDB" id="A0AAW1SVX1"/>
<accession>A0AAW1SVX1</accession>
<evidence type="ECO:0000256" key="1">
    <source>
        <dbReference type="ARBA" id="ARBA00023295"/>
    </source>
</evidence>
<evidence type="ECO:0000313" key="2">
    <source>
        <dbReference type="EMBL" id="KAK9861477.1"/>
    </source>
</evidence>
<protein>
    <recommendedName>
        <fullName evidence="4">Beta-mannosidase</fullName>
    </recommendedName>
</protein>
<dbReference type="EMBL" id="JALJOV010000752">
    <property type="protein sequence ID" value="KAK9861477.1"/>
    <property type="molecule type" value="Genomic_DNA"/>
</dbReference>
<dbReference type="Gene3D" id="3.20.20.80">
    <property type="entry name" value="Glycosidases"/>
    <property type="match status" value="1"/>
</dbReference>
<dbReference type="InterPro" id="IPR017853">
    <property type="entry name" value="GH"/>
</dbReference>
<dbReference type="InterPro" id="IPR050887">
    <property type="entry name" value="Beta-mannosidase_GH2"/>
</dbReference>
<evidence type="ECO:0000313" key="3">
    <source>
        <dbReference type="Proteomes" id="UP001485043"/>
    </source>
</evidence>
<dbReference type="PANTHER" id="PTHR43730">
    <property type="entry name" value="BETA-MANNOSIDASE"/>
    <property type="match status" value="1"/>
</dbReference>
<dbReference type="Proteomes" id="UP001485043">
    <property type="component" value="Unassembled WGS sequence"/>
</dbReference>
<comment type="caution">
    <text evidence="2">The sequence shown here is derived from an EMBL/GenBank/DDBJ whole genome shotgun (WGS) entry which is preliminary data.</text>
</comment>
<proteinExistence type="predicted"/>
<reference evidence="2 3" key="1">
    <citation type="journal article" date="2024" name="Nat. Commun.">
        <title>Phylogenomics reveals the evolutionary origins of lichenization in chlorophyte algae.</title>
        <authorList>
            <person name="Puginier C."/>
            <person name="Libourel C."/>
            <person name="Otte J."/>
            <person name="Skaloud P."/>
            <person name="Haon M."/>
            <person name="Grisel S."/>
            <person name="Petersen M."/>
            <person name="Berrin J.G."/>
            <person name="Delaux P.M."/>
            <person name="Dal Grande F."/>
            <person name="Keller J."/>
        </authorList>
    </citation>
    <scope>NUCLEOTIDE SEQUENCE [LARGE SCALE GENOMIC DNA]</scope>
    <source>
        <strain evidence="2 3">SAG 2523</strain>
    </source>
</reference>
<evidence type="ECO:0008006" key="4">
    <source>
        <dbReference type="Google" id="ProtNLM"/>
    </source>
</evidence>
<dbReference type="SUPFAM" id="SSF51445">
    <property type="entry name" value="(Trans)glycosidases"/>
    <property type="match status" value="1"/>
</dbReference>
<dbReference type="PANTHER" id="PTHR43730:SF1">
    <property type="entry name" value="BETA-MANNOSIDASE"/>
    <property type="match status" value="1"/>
</dbReference>
<keyword evidence="3" id="KW-1185">Reference proteome</keyword>
<dbReference type="GO" id="GO:0004567">
    <property type="term" value="F:beta-mannosidase activity"/>
    <property type="evidence" value="ECO:0007669"/>
    <property type="project" value="TreeGrafter"/>
</dbReference>
<keyword evidence="1" id="KW-0378">Hydrolase</keyword>
<gene>
    <name evidence="2" type="ORF">WJX84_004481</name>
</gene>
<name>A0AAW1SVX1_9CHLO</name>
<organism evidence="2 3">
    <name type="scientific">Apatococcus fuscideae</name>
    <dbReference type="NCBI Taxonomy" id="2026836"/>
    <lineage>
        <taxon>Eukaryota</taxon>
        <taxon>Viridiplantae</taxon>
        <taxon>Chlorophyta</taxon>
        <taxon>core chlorophytes</taxon>
        <taxon>Trebouxiophyceae</taxon>
        <taxon>Chlorellales</taxon>
        <taxon>Chlorellaceae</taxon>
        <taxon>Apatococcus</taxon>
    </lineage>
</organism>
<keyword evidence="1" id="KW-0326">Glycosidase</keyword>
<dbReference type="GO" id="GO:0006516">
    <property type="term" value="P:glycoprotein catabolic process"/>
    <property type="evidence" value="ECO:0007669"/>
    <property type="project" value="TreeGrafter"/>
</dbReference>